<reference evidence="5" key="1">
    <citation type="journal article" date="2020" name="New Phytol.">
        <title>Comparative genomics reveals dynamic genome evolution in host specialist ectomycorrhizal fungi.</title>
        <authorList>
            <person name="Lofgren L.A."/>
            <person name="Nguyen N.H."/>
            <person name="Vilgalys R."/>
            <person name="Ruytinx J."/>
            <person name="Liao H.L."/>
            <person name="Branco S."/>
            <person name="Kuo A."/>
            <person name="LaButti K."/>
            <person name="Lipzen A."/>
            <person name="Andreopoulos W."/>
            <person name="Pangilinan J."/>
            <person name="Riley R."/>
            <person name="Hundley H."/>
            <person name="Na H."/>
            <person name="Barry K."/>
            <person name="Grigoriev I.V."/>
            <person name="Stajich J.E."/>
            <person name="Kennedy P.G."/>
        </authorList>
    </citation>
    <scope>NUCLEOTIDE SEQUENCE</scope>
    <source>
        <strain evidence="5">FC423</strain>
    </source>
</reference>
<feature type="compositionally biased region" description="Acidic residues" evidence="3">
    <location>
        <begin position="263"/>
        <end position="277"/>
    </location>
</feature>
<evidence type="ECO:0000256" key="3">
    <source>
        <dbReference type="SAM" id="MobiDB-lite"/>
    </source>
</evidence>
<keyword evidence="6" id="KW-1185">Reference proteome</keyword>
<dbReference type="EMBL" id="JABBWM010000057">
    <property type="protein sequence ID" value="KAG2099625.1"/>
    <property type="molecule type" value="Genomic_DNA"/>
</dbReference>
<evidence type="ECO:0000313" key="5">
    <source>
        <dbReference type="EMBL" id="KAG2099625.1"/>
    </source>
</evidence>
<comment type="caution">
    <text evidence="5">The sequence shown here is derived from an EMBL/GenBank/DDBJ whole genome shotgun (WGS) entry which is preliminary data.</text>
</comment>
<evidence type="ECO:0000259" key="4">
    <source>
        <dbReference type="Pfam" id="PF02114"/>
    </source>
</evidence>
<feature type="coiled-coil region" evidence="2">
    <location>
        <begin position="94"/>
        <end position="121"/>
    </location>
</feature>
<keyword evidence="2" id="KW-0175">Coiled coil</keyword>
<dbReference type="PANTHER" id="PTHR46052:SF1">
    <property type="entry name" value="PHOSDUCIN-LIKE PROTEIN"/>
    <property type="match status" value="1"/>
</dbReference>
<sequence>MVSALDSYSSSLIAFQDADIEHLVLSGKLFGTNSRSSSPERSPSPTLSFASASSDSSHRRIYQHNRDATTTAAQAQQESIGMGPGRTGVKGVIRDQHEAAALQAERRAREMEEVRKRMERANLGGKTFLEEEAEKDALDPEKRTNVLGIPKTGRFGHLREVGRGGFVSAVEREDRGVWVVVHLYESSLDRCYALDEVLARLARMYPETKFVRARAAALGFASTALSSSSTRVRSKLNGMPGRFVEDDGDDPYADGADEKPYYDEEEQDEGEQEEDVDTDMLPTLLVYRDGELVHNWVRVDWEAGQAGVEDLLARRNVISSFRSTGNCGLPEDDVDDLIWSDEDER</sequence>
<feature type="region of interest" description="Disordered" evidence="3">
    <location>
        <begin position="236"/>
        <end position="277"/>
    </location>
</feature>
<dbReference type="InterPro" id="IPR051499">
    <property type="entry name" value="Phosducin-like_reg"/>
</dbReference>
<dbReference type="SUPFAM" id="SSF52833">
    <property type="entry name" value="Thioredoxin-like"/>
    <property type="match status" value="1"/>
</dbReference>
<dbReference type="Proteomes" id="UP000823399">
    <property type="component" value="Unassembled WGS sequence"/>
</dbReference>
<dbReference type="PANTHER" id="PTHR46052">
    <property type="entry name" value="PHOSDUCIN-LIKE PROTEIN"/>
    <property type="match status" value="1"/>
</dbReference>
<dbReference type="Pfam" id="PF02114">
    <property type="entry name" value="Phosducin"/>
    <property type="match status" value="1"/>
</dbReference>
<feature type="compositionally biased region" description="Low complexity" evidence="3">
    <location>
        <begin position="34"/>
        <end position="55"/>
    </location>
</feature>
<evidence type="ECO:0000256" key="2">
    <source>
        <dbReference type="SAM" id="Coils"/>
    </source>
</evidence>
<dbReference type="InterPro" id="IPR024253">
    <property type="entry name" value="Phosducin_thioredoxin-like_dom"/>
</dbReference>
<dbReference type="InterPro" id="IPR036249">
    <property type="entry name" value="Thioredoxin-like_sf"/>
</dbReference>
<feature type="region of interest" description="Disordered" evidence="3">
    <location>
        <begin position="31"/>
        <end position="59"/>
    </location>
</feature>
<dbReference type="Gene3D" id="3.40.30.10">
    <property type="entry name" value="Glutaredoxin"/>
    <property type="match status" value="1"/>
</dbReference>
<proteinExistence type="inferred from homology"/>
<gene>
    <name evidence="5" type="ORF">F5147DRAFT_582606</name>
</gene>
<comment type="similarity">
    <text evidence="1">Belongs to the phosducin family.</text>
</comment>
<evidence type="ECO:0000256" key="1">
    <source>
        <dbReference type="ARBA" id="ARBA00009686"/>
    </source>
</evidence>
<evidence type="ECO:0000313" key="6">
    <source>
        <dbReference type="Proteomes" id="UP000823399"/>
    </source>
</evidence>
<accession>A0A9P7JQY9</accession>
<protein>
    <submittedName>
        <fullName evidence="5">Thioredoxin-like protein</fullName>
    </submittedName>
</protein>
<dbReference type="AlphaFoldDB" id="A0A9P7JQY9"/>
<organism evidence="5 6">
    <name type="scientific">Suillus discolor</name>
    <dbReference type="NCBI Taxonomy" id="1912936"/>
    <lineage>
        <taxon>Eukaryota</taxon>
        <taxon>Fungi</taxon>
        <taxon>Dikarya</taxon>
        <taxon>Basidiomycota</taxon>
        <taxon>Agaricomycotina</taxon>
        <taxon>Agaricomycetes</taxon>
        <taxon>Agaricomycetidae</taxon>
        <taxon>Boletales</taxon>
        <taxon>Suillineae</taxon>
        <taxon>Suillaceae</taxon>
        <taxon>Suillus</taxon>
    </lineage>
</organism>
<feature type="domain" description="Phosducin" evidence="4">
    <location>
        <begin position="152"/>
        <end position="222"/>
    </location>
</feature>
<dbReference type="GeneID" id="64693926"/>
<dbReference type="RefSeq" id="XP_041289273.1">
    <property type="nucleotide sequence ID" value="XM_041431667.1"/>
</dbReference>
<name>A0A9P7JQY9_9AGAM</name>
<dbReference type="CDD" id="cd02957">
    <property type="entry name" value="Phd_like"/>
    <property type="match status" value="1"/>
</dbReference>
<dbReference type="OrthoDB" id="70588at2759"/>